<keyword evidence="9 10" id="KW-0961">Cell wall biogenesis/degradation</keyword>
<dbReference type="InterPro" id="IPR013221">
    <property type="entry name" value="Mur_ligase_cen"/>
</dbReference>
<evidence type="ECO:0000256" key="4">
    <source>
        <dbReference type="ARBA" id="ARBA00022598"/>
    </source>
</evidence>
<dbReference type="PANTHER" id="PTHR43692:SF1">
    <property type="entry name" value="UDP-N-ACETYLMURAMOYLALANINE--D-GLUTAMATE LIGASE"/>
    <property type="match status" value="1"/>
</dbReference>
<dbReference type="EMBL" id="CABIKM010000006">
    <property type="protein sequence ID" value="VUZ84156.1"/>
    <property type="molecule type" value="Genomic_DNA"/>
</dbReference>
<organism evidence="13 14">
    <name type="scientific">Candidatus Methylomirabilis lanthanidiphila</name>
    <dbReference type="NCBI Taxonomy" id="2211376"/>
    <lineage>
        <taxon>Bacteria</taxon>
        <taxon>Candidatus Methylomirabilota</taxon>
        <taxon>Candidatus Methylomirabilia</taxon>
        <taxon>Candidatus Methylomirabilales</taxon>
        <taxon>Candidatus Methylomirabilaceae</taxon>
        <taxon>Candidatus Methylomirabilis</taxon>
    </lineage>
</organism>
<evidence type="ECO:0000256" key="9">
    <source>
        <dbReference type="HAMAP-Rule" id="MF_00639"/>
    </source>
</evidence>
<keyword evidence="5 9" id="KW-0132">Cell division</keyword>
<evidence type="ECO:0000256" key="5">
    <source>
        <dbReference type="ARBA" id="ARBA00022618"/>
    </source>
</evidence>
<dbReference type="Proteomes" id="UP000334340">
    <property type="component" value="Unassembled WGS sequence"/>
</dbReference>
<comment type="function">
    <text evidence="9 10">Cell wall formation. Catalyzes the addition of glutamate to the nucleotide precursor UDP-N-acetylmuramoyl-L-alanine (UMA).</text>
</comment>
<keyword evidence="9 10" id="KW-0573">Peptidoglycan synthesis</keyword>
<dbReference type="GO" id="GO:0008360">
    <property type="term" value="P:regulation of cell shape"/>
    <property type="evidence" value="ECO:0007669"/>
    <property type="project" value="UniProtKB-KW"/>
</dbReference>
<dbReference type="InterPro" id="IPR036615">
    <property type="entry name" value="Mur_ligase_C_dom_sf"/>
</dbReference>
<dbReference type="Pfam" id="PF08245">
    <property type="entry name" value="Mur_ligase_M"/>
    <property type="match status" value="1"/>
</dbReference>
<dbReference type="SUPFAM" id="SSF53623">
    <property type="entry name" value="MurD-like peptide ligases, catalytic domain"/>
    <property type="match status" value="1"/>
</dbReference>
<dbReference type="SUPFAM" id="SSF53244">
    <property type="entry name" value="MurD-like peptide ligases, peptide-binding domain"/>
    <property type="match status" value="1"/>
</dbReference>
<dbReference type="PROSITE" id="PS01011">
    <property type="entry name" value="FOLYLPOLYGLU_SYNT_1"/>
    <property type="match status" value="1"/>
</dbReference>
<feature type="binding site" evidence="9">
    <location>
        <begin position="116"/>
        <end position="122"/>
    </location>
    <ligand>
        <name>ATP</name>
        <dbReference type="ChEBI" id="CHEBI:30616"/>
    </ligand>
</feature>
<dbReference type="InterPro" id="IPR004101">
    <property type="entry name" value="Mur_ligase_C"/>
</dbReference>
<accession>A0A564ZGA0</accession>
<dbReference type="EC" id="6.3.2.9" evidence="9 10"/>
<dbReference type="SUPFAM" id="SSF51984">
    <property type="entry name" value="MurCD N-terminal domain"/>
    <property type="match status" value="1"/>
</dbReference>
<comment type="subcellular location">
    <subcellularLocation>
        <location evidence="1 9 10">Cytoplasm</location>
    </subcellularLocation>
</comment>
<dbReference type="InterPro" id="IPR005762">
    <property type="entry name" value="MurD"/>
</dbReference>
<keyword evidence="3 9" id="KW-0963">Cytoplasm</keyword>
<evidence type="ECO:0000256" key="3">
    <source>
        <dbReference type="ARBA" id="ARBA00022490"/>
    </source>
</evidence>
<protein>
    <recommendedName>
        <fullName evidence="9 10">UDP-N-acetylmuramoylalanine--D-glutamate ligase</fullName>
        <ecNumber evidence="9 10">6.3.2.9</ecNumber>
    </recommendedName>
    <alternativeName>
        <fullName evidence="9">D-glutamic acid-adding enzyme</fullName>
    </alternativeName>
    <alternativeName>
        <fullName evidence="9">UDP-N-acetylmuramoyl-L-alanyl-D-glutamate synthetase</fullName>
    </alternativeName>
</protein>
<dbReference type="Gene3D" id="3.90.190.20">
    <property type="entry name" value="Mur ligase, C-terminal domain"/>
    <property type="match status" value="1"/>
</dbReference>
<keyword evidence="4 9" id="KW-0436">Ligase</keyword>
<proteinExistence type="inferred from homology"/>
<dbReference type="NCBIfam" id="TIGR01087">
    <property type="entry name" value="murD"/>
    <property type="match status" value="1"/>
</dbReference>
<dbReference type="GO" id="GO:0051301">
    <property type="term" value="P:cell division"/>
    <property type="evidence" value="ECO:0007669"/>
    <property type="project" value="UniProtKB-KW"/>
</dbReference>
<dbReference type="HAMAP" id="MF_00639">
    <property type="entry name" value="MurD"/>
    <property type="match status" value="1"/>
</dbReference>
<dbReference type="GO" id="GO:0004326">
    <property type="term" value="F:tetrahydrofolylpolyglutamate synthase activity"/>
    <property type="evidence" value="ECO:0007669"/>
    <property type="project" value="InterPro"/>
</dbReference>
<keyword evidence="14" id="KW-1185">Reference proteome</keyword>
<name>A0A564ZGA0_9BACT</name>
<dbReference type="Gene3D" id="3.40.50.720">
    <property type="entry name" value="NAD(P)-binding Rossmann-like Domain"/>
    <property type="match status" value="1"/>
</dbReference>
<evidence type="ECO:0000259" key="12">
    <source>
        <dbReference type="Pfam" id="PF08245"/>
    </source>
</evidence>
<evidence type="ECO:0000313" key="14">
    <source>
        <dbReference type="Proteomes" id="UP000334340"/>
    </source>
</evidence>
<evidence type="ECO:0000256" key="8">
    <source>
        <dbReference type="ARBA" id="ARBA00023306"/>
    </source>
</evidence>
<dbReference type="InterPro" id="IPR018109">
    <property type="entry name" value="Folylpolyglutamate_synth_CS"/>
</dbReference>
<feature type="domain" description="Mur ligase C-terminal" evidence="11">
    <location>
        <begin position="314"/>
        <end position="426"/>
    </location>
</feature>
<dbReference type="GO" id="GO:0005737">
    <property type="term" value="C:cytoplasm"/>
    <property type="evidence" value="ECO:0007669"/>
    <property type="project" value="UniProtKB-SubCell"/>
</dbReference>
<feature type="domain" description="Mur ligase central" evidence="12">
    <location>
        <begin position="114"/>
        <end position="292"/>
    </location>
</feature>
<dbReference type="Gene3D" id="3.40.1190.10">
    <property type="entry name" value="Mur-like, catalytic domain"/>
    <property type="match status" value="1"/>
</dbReference>
<keyword evidence="6 9" id="KW-0547">Nucleotide-binding</keyword>
<dbReference type="GO" id="GO:0005524">
    <property type="term" value="F:ATP binding"/>
    <property type="evidence" value="ECO:0007669"/>
    <property type="project" value="UniProtKB-UniRule"/>
</dbReference>
<dbReference type="GO" id="GO:0009252">
    <property type="term" value="P:peptidoglycan biosynthetic process"/>
    <property type="evidence" value="ECO:0007669"/>
    <property type="project" value="UniProtKB-UniRule"/>
</dbReference>
<keyword evidence="7 9" id="KW-0067">ATP-binding</keyword>
<sequence length="460" mass="48972">MIDLSGKRVVVIGLARSGEAACRLLLKQGAAVIGTDRRDERQIGDDLCGLERDGVGLELGEQYLRSLLSADLVVVSPGVDLREPLFARVRETGIPLIGEVELAYRCSEATFIGVTGTNGKSTTTTLLGLILKQAGIPAHVAGNIGTPLCRVAPSLSADECVVAELSSFQLETVETFKPRVALLLNLAPDHLDRYDRVEDYYRAKARIFENQRSSDVAVVNADDPLVLRAAAQAGGRKIAFSRIGSLTEGAYVEGDQLILALDGRREAICRVSELKIRGVHNLENSLAAVLAAATVGAPPMAIRTALTGFEGLEHRLEFVAEIGGVRYVNDSKGTNVGAVVRSLESFTDPIVLIAGGRDKHGDFAPLLPLVRERVKRLILIGEAAGVMQCALASACPIEEARSLQEAVRLAAAAASPGEIVLLSPACASFDMFADFEERGRVFKAAVRGLVPPAYSIRGQA</sequence>
<dbReference type="AlphaFoldDB" id="A0A564ZGA0"/>
<keyword evidence="9 10" id="KW-0133">Cell shape</keyword>
<dbReference type="UniPathway" id="UPA00219"/>
<dbReference type="Pfam" id="PF21799">
    <property type="entry name" value="MurD-like_N"/>
    <property type="match status" value="1"/>
</dbReference>
<dbReference type="Pfam" id="PF02875">
    <property type="entry name" value="Mur_ligase_C"/>
    <property type="match status" value="1"/>
</dbReference>
<keyword evidence="8 9" id="KW-0131">Cell cycle</keyword>
<dbReference type="GO" id="GO:0071555">
    <property type="term" value="P:cell wall organization"/>
    <property type="evidence" value="ECO:0007669"/>
    <property type="project" value="UniProtKB-KW"/>
</dbReference>
<evidence type="ECO:0000313" key="13">
    <source>
        <dbReference type="EMBL" id="VUZ84156.1"/>
    </source>
</evidence>
<evidence type="ECO:0000256" key="6">
    <source>
        <dbReference type="ARBA" id="ARBA00022741"/>
    </source>
</evidence>
<comment type="catalytic activity">
    <reaction evidence="9 10">
        <text>UDP-N-acetyl-alpha-D-muramoyl-L-alanine + D-glutamate + ATP = UDP-N-acetyl-alpha-D-muramoyl-L-alanyl-D-glutamate + ADP + phosphate + H(+)</text>
        <dbReference type="Rhea" id="RHEA:16429"/>
        <dbReference type="ChEBI" id="CHEBI:15378"/>
        <dbReference type="ChEBI" id="CHEBI:29986"/>
        <dbReference type="ChEBI" id="CHEBI:30616"/>
        <dbReference type="ChEBI" id="CHEBI:43474"/>
        <dbReference type="ChEBI" id="CHEBI:83898"/>
        <dbReference type="ChEBI" id="CHEBI:83900"/>
        <dbReference type="ChEBI" id="CHEBI:456216"/>
        <dbReference type="EC" id="6.3.2.9"/>
    </reaction>
</comment>
<evidence type="ECO:0000256" key="1">
    <source>
        <dbReference type="ARBA" id="ARBA00004496"/>
    </source>
</evidence>
<dbReference type="GO" id="GO:0008764">
    <property type="term" value="F:UDP-N-acetylmuramoylalanine-D-glutamate ligase activity"/>
    <property type="evidence" value="ECO:0007669"/>
    <property type="project" value="UniProtKB-UniRule"/>
</dbReference>
<evidence type="ECO:0000256" key="7">
    <source>
        <dbReference type="ARBA" id="ARBA00022840"/>
    </source>
</evidence>
<comment type="similarity">
    <text evidence="9">Belongs to the MurCDEF family.</text>
</comment>
<evidence type="ECO:0000259" key="11">
    <source>
        <dbReference type="Pfam" id="PF02875"/>
    </source>
</evidence>
<gene>
    <name evidence="13" type="primary">murC_2</name>
    <name evidence="9" type="synonym">murD</name>
    <name evidence="13" type="ORF">MELA_00522</name>
</gene>
<dbReference type="PANTHER" id="PTHR43692">
    <property type="entry name" value="UDP-N-ACETYLMURAMOYLALANINE--D-GLUTAMATE LIGASE"/>
    <property type="match status" value="1"/>
</dbReference>
<evidence type="ECO:0000256" key="2">
    <source>
        <dbReference type="ARBA" id="ARBA00004752"/>
    </source>
</evidence>
<evidence type="ECO:0000256" key="10">
    <source>
        <dbReference type="RuleBase" id="RU003664"/>
    </source>
</evidence>
<reference evidence="13 14" key="1">
    <citation type="submission" date="2019-07" db="EMBL/GenBank/DDBJ databases">
        <authorList>
            <person name="Cremers G."/>
        </authorList>
    </citation>
    <scope>NUCLEOTIDE SEQUENCE [LARGE SCALE GENOMIC DNA]</scope>
</reference>
<comment type="pathway">
    <text evidence="2 9 10">Cell wall biogenesis; peptidoglycan biosynthesis.</text>
</comment>
<dbReference type="InterPro" id="IPR036565">
    <property type="entry name" value="Mur-like_cat_sf"/>
</dbReference>